<accession>A0A3M8A1E6</accession>
<feature type="active site" description="Acyl-thioester intermediate" evidence="2">
    <location>
        <position position="233"/>
    </location>
</feature>
<dbReference type="OrthoDB" id="525039at2"/>
<evidence type="ECO:0000256" key="3">
    <source>
        <dbReference type="SAM" id="MobiDB-lite"/>
    </source>
</evidence>
<protein>
    <submittedName>
        <fullName evidence="4">Class F sortase</fullName>
    </submittedName>
</protein>
<keyword evidence="1" id="KW-0378">Hydrolase</keyword>
<dbReference type="Gene3D" id="2.40.260.10">
    <property type="entry name" value="Sortase"/>
    <property type="match status" value="1"/>
</dbReference>
<feature type="region of interest" description="Disordered" evidence="3">
    <location>
        <begin position="64"/>
        <end position="111"/>
    </location>
</feature>
<dbReference type="GO" id="GO:0016787">
    <property type="term" value="F:hydrolase activity"/>
    <property type="evidence" value="ECO:0007669"/>
    <property type="project" value="UniProtKB-KW"/>
</dbReference>
<organism evidence="4 5">
    <name type="scientific">Agromyces tardus</name>
    <dbReference type="NCBI Taxonomy" id="2583849"/>
    <lineage>
        <taxon>Bacteria</taxon>
        <taxon>Bacillati</taxon>
        <taxon>Actinomycetota</taxon>
        <taxon>Actinomycetes</taxon>
        <taxon>Micrococcales</taxon>
        <taxon>Microbacteriaceae</taxon>
        <taxon>Agromyces</taxon>
    </lineage>
</organism>
<feature type="compositionally biased region" description="Low complexity" evidence="3">
    <location>
        <begin position="64"/>
        <end position="95"/>
    </location>
</feature>
<evidence type="ECO:0000256" key="2">
    <source>
        <dbReference type="PIRSR" id="PIRSR605754-1"/>
    </source>
</evidence>
<dbReference type="Pfam" id="PF04203">
    <property type="entry name" value="Sortase"/>
    <property type="match status" value="1"/>
</dbReference>
<name>A0A3M8A1E6_9MICO</name>
<dbReference type="InterPro" id="IPR005754">
    <property type="entry name" value="Sortase"/>
</dbReference>
<sequence>MGGDRRGDPRRARARLRTAAPPWRRRVGALSTVPEVKVAAGVVGSLVAAFAALALLSGCTSAPAAPTAAPASQAPRESASPAAAAPARAVPDVPRTSAALEDHPVVVPPAPTRLEVPDLGIDVSVRPVGLDDQGRMGLYDDPAIAAWYQWGPAPASPAGSTVIAAHVDSLEYDLLPFARLRDAAAGMTVFVTDAAGTRRGYAVQSLEVIEKADVDWRAAFDRSGAPRLTLVTCGGEFDYENRRYLSNLVVTATPVG</sequence>
<dbReference type="Proteomes" id="UP000275048">
    <property type="component" value="Unassembled WGS sequence"/>
</dbReference>
<evidence type="ECO:0000256" key="1">
    <source>
        <dbReference type="ARBA" id="ARBA00022801"/>
    </source>
</evidence>
<feature type="active site" description="Proton donor/acceptor" evidence="2">
    <location>
        <position position="166"/>
    </location>
</feature>
<dbReference type="CDD" id="cd05829">
    <property type="entry name" value="Sortase_F"/>
    <property type="match status" value="1"/>
</dbReference>
<gene>
    <name evidence="4" type="ORF">EDM22_17220</name>
</gene>
<comment type="caution">
    <text evidence="4">The sequence shown here is derived from an EMBL/GenBank/DDBJ whole genome shotgun (WGS) entry which is preliminary data.</text>
</comment>
<dbReference type="SUPFAM" id="SSF63817">
    <property type="entry name" value="Sortase"/>
    <property type="match status" value="1"/>
</dbReference>
<dbReference type="EMBL" id="RHHB01000057">
    <property type="protein sequence ID" value="RNB45058.1"/>
    <property type="molecule type" value="Genomic_DNA"/>
</dbReference>
<dbReference type="InterPro" id="IPR042001">
    <property type="entry name" value="Sortase_F"/>
</dbReference>
<proteinExistence type="predicted"/>
<feature type="region of interest" description="Disordered" evidence="3">
    <location>
        <begin position="1"/>
        <end position="21"/>
    </location>
</feature>
<reference evidence="4 5" key="1">
    <citation type="submission" date="2018-10" db="EMBL/GenBank/DDBJ databases">
        <title>Isolation, diversity and antibacterial activity of antinobacteria from the wheat rhizosphere soil.</title>
        <authorList>
            <person name="Sun T."/>
        </authorList>
    </citation>
    <scope>NUCLEOTIDE SEQUENCE [LARGE SCALE GENOMIC DNA]</scope>
    <source>
        <strain evidence="4 5">SJ-23</strain>
    </source>
</reference>
<evidence type="ECO:0000313" key="4">
    <source>
        <dbReference type="EMBL" id="RNB45058.1"/>
    </source>
</evidence>
<feature type="compositionally biased region" description="Basic and acidic residues" evidence="3">
    <location>
        <begin position="1"/>
        <end position="11"/>
    </location>
</feature>
<keyword evidence="5" id="KW-1185">Reference proteome</keyword>
<dbReference type="AlphaFoldDB" id="A0A3M8A1E6"/>
<evidence type="ECO:0000313" key="5">
    <source>
        <dbReference type="Proteomes" id="UP000275048"/>
    </source>
</evidence>
<dbReference type="InterPro" id="IPR023365">
    <property type="entry name" value="Sortase_dom-sf"/>
</dbReference>